<keyword evidence="2" id="KW-1185">Reference proteome</keyword>
<reference evidence="2" key="1">
    <citation type="journal article" date="2009" name="Nature">
        <title>Genome sequence and analysis of the Irish potato famine pathogen Phytophthora infestans.</title>
        <authorList>
            <consortium name="The Broad Institute Genome Sequencing Platform"/>
            <person name="Haas B.J."/>
            <person name="Kamoun S."/>
            <person name="Zody M.C."/>
            <person name="Jiang R.H."/>
            <person name="Handsaker R.E."/>
            <person name="Cano L.M."/>
            <person name="Grabherr M."/>
            <person name="Kodira C.D."/>
            <person name="Raffaele S."/>
            <person name="Torto-Alalibo T."/>
            <person name="Bozkurt T.O."/>
            <person name="Ah-Fong A.M."/>
            <person name="Alvarado L."/>
            <person name="Anderson V.L."/>
            <person name="Armstrong M.R."/>
            <person name="Avrova A."/>
            <person name="Baxter L."/>
            <person name="Beynon J."/>
            <person name="Boevink P.C."/>
            <person name="Bollmann S.R."/>
            <person name="Bos J.I."/>
            <person name="Bulone V."/>
            <person name="Cai G."/>
            <person name="Cakir C."/>
            <person name="Carrington J.C."/>
            <person name="Chawner M."/>
            <person name="Conti L."/>
            <person name="Costanzo S."/>
            <person name="Ewan R."/>
            <person name="Fahlgren N."/>
            <person name="Fischbach M.A."/>
            <person name="Fugelstad J."/>
            <person name="Gilroy E.M."/>
            <person name="Gnerre S."/>
            <person name="Green P.J."/>
            <person name="Grenville-Briggs L.J."/>
            <person name="Griffith J."/>
            <person name="Grunwald N.J."/>
            <person name="Horn K."/>
            <person name="Horner N.R."/>
            <person name="Hu C.H."/>
            <person name="Huitema E."/>
            <person name="Jeong D.H."/>
            <person name="Jones A.M."/>
            <person name="Jones J.D."/>
            <person name="Jones R.W."/>
            <person name="Karlsson E.K."/>
            <person name="Kunjeti S.G."/>
            <person name="Lamour K."/>
            <person name="Liu Z."/>
            <person name="Ma L."/>
            <person name="Maclean D."/>
            <person name="Chibucos M.C."/>
            <person name="McDonald H."/>
            <person name="McWalters J."/>
            <person name="Meijer H.J."/>
            <person name="Morgan W."/>
            <person name="Morris P.F."/>
            <person name="Munro C.A."/>
            <person name="O'Neill K."/>
            <person name="Ospina-Giraldo M."/>
            <person name="Pinzon A."/>
            <person name="Pritchard L."/>
            <person name="Ramsahoye B."/>
            <person name="Ren Q."/>
            <person name="Restrepo S."/>
            <person name="Roy S."/>
            <person name="Sadanandom A."/>
            <person name="Savidor A."/>
            <person name="Schornack S."/>
            <person name="Schwartz D.C."/>
            <person name="Schumann U.D."/>
            <person name="Schwessinger B."/>
            <person name="Seyer L."/>
            <person name="Sharpe T."/>
            <person name="Silvar C."/>
            <person name="Song J."/>
            <person name="Studholme D.J."/>
            <person name="Sykes S."/>
            <person name="Thines M."/>
            <person name="van de Vondervoort P.J."/>
            <person name="Phuntumart V."/>
            <person name="Wawra S."/>
            <person name="Weide R."/>
            <person name="Win J."/>
            <person name="Young C."/>
            <person name="Zhou S."/>
            <person name="Fry W."/>
            <person name="Meyers B.C."/>
            <person name="van West P."/>
            <person name="Ristaino J."/>
            <person name="Govers F."/>
            <person name="Birch P.R."/>
            <person name="Whisson S.C."/>
            <person name="Judelson H.S."/>
            <person name="Nusbaum C."/>
        </authorList>
    </citation>
    <scope>NUCLEOTIDE SEQUENCE [LARGE SCALE GENOMIC DNA]</scope>
    <source>
        <strain evidence="2">T30-4</strain>
    </source>
</reference>
<dbReference type="KEGG" id="pif:PITG_18116"/>
<proteinExistence type="predicted"/>
<organism evidence="1 2">
    <name type="scientific">Phytophthora infestans (strain T30-4)</name>
    <name type="common">Potato late blight agent</name>
    <dbReference type="NCBI Taxonomy" id="403677"/>
    <lineage>
        <taxon>Eukaryota</taxon>
        <taxon>Sar</taxon>
        <taxon>Stramenopiles</taxon>
        <taxon>Oomycota</taxon>
        <taxon>Peronosporomycetes</taxon>
        <taxon>Peronosporales</taxon>
        <taxon>Peronosporaceae</taxon>
        <taxon>Phytophthora</taxon>
    </lineage>
</organism>
<protein>
    <submittedName>
        <fullName evidence="1">Uncharacterized protein</fullName>
    </submittedName>
</protein>
<dbReference type="GeneID" id="9463119"/>
<dbReference type="VEuPathDB" id="FungiDB:PITG_18116"/>
<dbReference type="OrthoDB" id="128786at2759"/>
<dbReference type="HOGENOM" id="CLU_1051565_0_0_1"/>
<dbReference type="STRING" id="403677.D0NY84"/>
<dbReference type="RefSeq" id="XP_002997741.1">
    <property type="nucleotide sequence ID" value="XM_002997695.1"/>
</dbReference>
<sequence length="265" mass="29391">MQDRYNIDVDRLPAVNIEVDSKTRVGYAVTLMRRSVLNHYAFAQYFEGALDSETAVWSSISKDDWTLITEMEGLTNQIAQFSLGEVQKQGVASLRLTFSQNPNQLVRDGNGVFEAADPTAAGINPMAAGQRIETLHRIYPLHWADWATTKMGTLTSFVAMDGIARAFGWVWVEFGWTTKERSRFKVSARVVKVVMWMTENPLTVALTIELDGVSSSVKGVLAIGCSIGGSGHAWLLPVMPAPDQMQDSESEKLDRTSTDWIRGLN</sequence>
<evidence type="ECO:0000313" key="2">
    <source>
        <dbReference type="Proteomes" id="UP000006643"/>
    </source>
</evidence>
<dbReference type="InParanoid" id="D0NY84"/>
<accession>D0NY84</accession>
<name>D0NY84_PHYIT</name>
<dbReference type="EMBL" id="DS028185">
    <property type="protein sequence ID" value="EEY68042.1"/>
    <property type="molecule type" value="Genomic_DNA"/>
</dbReference>
<evidence type="ECO:0000313" key="1">
    <source>
        <dbReference type="EMBL" id="EEY68042.1"/>
    </source>
</evidence>
<gene>
    <name evidence="1" type="ORF">PITG_18116</name>
</gene>
<dbReference type="Proteomes" id="UP000006643">
    <property type="component" value="Unassembled WGS sequence"/>
</dbReference>
<dbReference type="AlphaFoldDB" id="D0NY84"/>